<dbReference type="EMBL" id="NMQW01000017">
    <property type="protein sequence ID" value="OXM85949.1"/>
    <property type="molecule type" value="Genomic_DNA"/>
</dbReference>
<evidence type="ECO:0000313" key="2">
    <source>
        <dbReference type="Proteomes" id="UP000215509"/>
    </source>
</evidence>
<protein>
    <submittedName>
        <fullName evidence="1">Uncharacterized protein</fullName>
    </submittedName>
</protein>
<reference evidence="1 2" key="1">
    <citation type="submission" date="2017-07" db="EMBL/GenBank/DDBJ databases">
        <title>Genome sequencing and assembly of Paenibacillus rigui.</title>
        <authorList>
            <person name="Mayilraj S."/>
        </authorList>
    </citation>
    <scope>NUCLEOTIDE SEQUENCE [LARGE SCALE GENOMIC DNA]</scope>
    <source>
        <strain evidence="1 2">JCM 16352</strain>
    </source>
</reference>
<comment type="caution">
    <text evidence="1">The sequence shown here is derived from an EMBL/GenBank/DDBJ whole genome shotgun (WGS) entry which is preliminary data.</text>
</comment>
<keyword evidence="2" id="KW-1185">Reference proteome</keyword>
<dbReference type="OrthoDB" id="2609468at2"/>
<accession>A0A229USS3</accession>
<name>A0A229USS3_9BACL</name>
<organism evidence="1 2">
    <name type="scientific">Paenibacillus rigui</name>
    <dbReference type="NCBI Taxonomy" id="554312"/>
    <lineage>
        <taxon>Bacteria</taxon>
        <taxon>Bacillati</taxon>
        <taxon>Bacillota</taxon>
        <taxon>Bacilli</taxon>
        <taxon>Bacillales</taxon>
        <taxon>Paenibacillaceae</taxon>
        <taxon>Paenibacillus</taxon>
    </lineage>
</organism>
<dbReference type="Proteomes" id="UP000215509">
    <property type="component" value="Unassembled WGS sequence"/>
</dbReference>
<proteinExistence type="predicted"/>
<dbReference type="RefSeq" id="WP_094015099.1">
    <property type="nucleotide sequence ID" value="NZ_NMQW01000017.1"/>
</dbReference>
<evidence type="ECO:0000313" key="1">
    <source>
        <dbReference type="EMBL" id="OXM85949.1"/>
    </source>
</evidence>
<dbReference type="AlphaFoldDB" id="A0A229USS3"/>
<sequence length="119" mass="13792">MDERTLKKALMNTPFSYPLVEGNPLNLKVTDPRLKVKCCYITVVTLGEGNTKEVFIKPDATFIVTRATYNYGTYELKVNREIEGDSVTYEELPQHIGEEHMNLIDERLHFYLYKSISKL</sequence>
<gene>
    <name evidence="1" type="ORF">CF651_12015</name>
</gene>